<dbReference type="OMA" id="ICSWITK"/>
<dbReference type="GO" id="GO:0071567">
    <property type="term" value="F:deUFMylase activity"/>
    <property type="evidence" value="ECO:0007669"/>
    <property type="project" value="TreeGrafter"/>
</dbReference>
<dbReference type="GO" id="GO:0006508">
    <property type="term" value="P:proteolysis"/>
    <property type="evidence" value="ECO:0007669"/>
    <property type="project" value="UniProtKB-KW"/>
</dbReference>
<feature type="domain" description="UFSP1/2/DUB catalytic" evidence="3">
    <location>
        <begin position="21"/>
        <end position="140"/>
    </location>
</feature>
<keyword evidence="5" id="KW-1185">Reference proteome</keyword>
<name>A0A087UVX0_STEMI</name>
<sequence length="143" mass="16408">MELIQNPHIGVLTPSETIDYKLIRGSYLYYHYFCDGINDSGWGCGYRTLQTICSWITKQQNDNNLHASVLAKVPSIAEIQKILVEIGDKAADFQGSHQWIGSVEVSYCLEYLYKVQCRIIHARSTGDLKKQIKNIFDHFQEYG</sequence>
<keyword evidence="4" id="KW-0645">Protease</keyword>
<dbReference type="STRING" id="407821.A0A087UVX0"/>
<evidence type="ECO:0000313" key="5">
    <source>
        <dbReference type="Proteomes" id="UP000054359"/>
    </source>
</evidence>
<keyword evidence="2" id="KW-0378">Hydrolase</keyword>
<feature type="non-terminal residue" evidence="4">
    <location>
        <position position="143"/>
    </location>
</feature>
<dbReference type="Proteomes" id="UP000054359">
    <property type="component" value="Unassembled WGS sequence"/>
</dbReference>
<evidence type="ECO:0000259" key="3">
    <source>
        <dbReference type="Pfam" id="PF07910"/>
    </source>
</evidence>
<protein>
    <submittedName>
        <fullName evidence="4">Putative Ufm1-specific protease</fullName>
    </submittedName>
</protein>
<reference evidence="4 5" key="1">
    <citation type="submission" date="2013-11" db="EMBL/GenBank/DDBJ databases">
        <title>Genome sequencing of Stegodyphus mimosarum.</title>
        <authorList>
            <person name="Bechsgaard J."/>
        </authorList>
    </citation>
    <scope>NUCLEOTIDE SEQUENCE [LARGE SCALE GENOMIC DNA]</scope>
</reference>
<gene>
    <name evidence="4" type="ORF">X975_07799</name>
</gene>
<organism evidence="4 5">
    <name type="scientific">Stegodyphus mimosarum</name>
    <name type="common">African social velvet spider</name>
    <dbReference type="NCBI Taxonomy" id="407821"/>
    <lineage>
        <taxon>Eukaryota</taxon>
        <taxon>Metazoa</taxon>
        <taxon>Ecdysozoa</taxon>
        <taxon>Arthropoda</taxon>
        <taxon>Chelicerata</taxon>
        <taxon>Arachnida</taxon>
        <taxon>Araneae</taxon>
        <taxon>Araneomorphae</taxon>
        <taxon>Entelegynae</taxon>
        <taxon>Eresoidea</taxon>
        <taxon>Eresidae</taxon>
        <taxon>Stegodyphus</taxon>
    </lineage>
</organism>
<accession>A0A087UVX0</accession>
<evidence type="ECO:0000313" key="4">
    <source>
        <dbReference type="EMBL" id="KFM81509.1"/>
    </source>
</evidence>
<dbReference type="Pfam" id="PF07910">
    <property type="entry name" value="Peptidase_C78"/>
    <property type="match status" value="1"/>
</dbReference>
<comment type="similarity">
    <text evidence="1">Belongs to the peptidase C78 family.</text>
</comment>
<proteinExistence type="inferred from homology"/>
<dbReference type="EMBL" id="KK121906">
    <property type="protein sequence ID" value="KFM81509.1"/>
    <property type="molecule type" value="Genomic_DNA"/>
</dbReference>
<evidence type="ECO:0000256" key="2">
    <source>
        <dbReference type="ARBA" id="ARBA00022801"/>
    </source>
</evidence>
<dbReference type="OrthoDB" id="417506at2759"/>
<dbReference type="AlphaFoldDB" id="A0A087UVX0"/>
<dbReference type="PANTHER" id="PTHR48153">
    <property type="entry name" value="UFM1-SPECIFIC PROTEASE 2"/>
    <property type="match status" value="1"/>
</dbReference>
<dbReference type="PANTHER" id="PTHR48153:SF3">
    <property type="entry name" value="INACTIVE UFM1-SPECIFIC PROTEASE 1"/>
    <property type="match status" value="1"/>
</dbReference>
<evidence type="ECO:0000256" key="1">
    <source>
        <dbReference type="ARBA" id="ARBA00008552"/>
    </source>
</evidence>
<dbReference type="Gene3D" id="3.90.70.130">
    <property type="match status" value="1"/>
</dbReference>
<dbReference type="InterPro" id="IPR012462">
    <property type="entry name" value="UFSP1/2_DUB_cat"/>
</dbReference>